<name>A0AAD4HEK5_9AGAM</name>
<evidence type="ECO:0000256" key="1">
    <source>
        <dbReference type="SAM" id="MobiDB-lite"/>
    </source>
</evidence>
<proteinExistence type="predicted"/>
<dbReference type="GeneID" id="64671912"/>
<reference evidence="2" key="1">
    <citation type="journal article" date="2020" name="New Phytol.">
        <title>Comparative genomics reveals dynamic genome evolution in host specialist ectomycorrhizal fungi.</title>
        <authorList>
            <person name="Lofgren L.A."/>
            <person name="Nguyen N.H."/>
            <person name="Vilgalys R."/>
            <person name="Ruytinx J."/>
            <person name="Liao H.L."/>
            <person name="Branco S."/>
            <person name="Kuo A."/>
            <person name="LaButti K."/>
            <person name="Lipzen A."/>
            <person name="Andreopoulos W."/>
            <person name="Pangilinan J."/>
            <person name="Riley R."/>
            <person name="Hundley H."/>
            <person name="Na H."/>
            <person name="Barry K."/>
            <person name="Grigoriev I.V."/>
            <person name="Stajich J.E."/>
            <person name="Kennedy P.G."/>
        </authorList>
    </citation>
    <scope>NUCLEOTIDE SEQUENCE</scope>
    <source>
        <strain evidence="2">FC203</strain>
    </source>
</reference>
<organism evidence="2 3">
    <name type="scientific">Suillus fuscotomentosus</name>
    <dbReference type="NCBI Taxonomy" id="1912939"/>
    <lineage>
        <taxon>Eukaryota</taxon>
        <taxon>Fungi</taxon>
        <taxon>Dikarya</taxon>
        <taxon>Basidiomycota</taxon>
        <taxon>Agaricomycotina</taxon>
        <taxon>Agaricomycetes</taxon>
        <taxon>Agaricomycetidae</taxon>
        <taxon>Boletales</taxon>
        <taxon>Suillineae</taxon>
        <taxon>Suillaceae</taxon>
        <taxon>Suillus</taxon>
    </lineage>
</organism>
<evidence type="ECO:0000313" key="3">
    <source>
        <dbReference type="Proteomes" id="UP001195769"/>
    </source>
</evidence>
<dbReference type="Proteomes" id="UP001195769">
    <property type="component" value="Unassembled WGS sequence"/>
</dbReference>
<feature type="compositionally biased region" description="Polar residues" evidence="1">
    <location>
        <begin position="10"/>
        <end position="23"/>
    </location>
</feature>
<keyword evidence="3" id="KW-1185">Reference proteome</keyword>
<feature type="region of interest" description="Disordered" evidence="1">
    <location>
        <begin position="1"/>
        <end position="24"/>
    </location>
</feature>
<dbReference type="RefSeq" id="XP_041219319.1">
    <property type="nucleotide sequence ID" value="XM_041377614.1"/>
</dbReference>
<accession>A0AAD4HEK5</accession>
<sequence length="251" mass="26449">MPSKYYDPDATSSDNSSRASGYNDSAPVILGRKAQYLGMVPGGQGGYGQGAPVDEDGNYFYSQIYPEYQRRPSPGLDPQAQDSLALETLDPESVESPPAVAQSCGVGGDKGEMLNALESSASTSMRLGKGLPVVEGDDSEKSEHQDANAVNANPPSLKCRILSDNSSHDSTSTSDSEPELQHRRFASDITNSQAAKPPTPKKRRVSVHNEAAEPPVGSNNAVDKASLGKEIVGVLQAQTAVLACVLDIISQ</sequence>
<dbReference type="EMBL" id="JABBWK010000091">
    <property type="protein sequence ID" value="KAG1893743.1"/>
    <property type="molecule type" value="Genomic_DNA"/>
</dbReference>
<comment type="caution">
    <text evidence="2">The sequence shown here is derived from an EMBL/GenBank/DDBJ whole genome shotgun (WGS) entry which is preliminary data.</text>
</comment>
<evidence type="ECO:0000313" key="2">
    <source>
        <dbReference type="EMBL" id="KAG1893743.1"/>
    </source>
</evidence>
<gene>
    <name evidence="2" type="ORF">F5891DRAFT_985564</name>
</gene>
<protein>
    <submittedName>
        <fullName evidence="2">Uncharacterized protein</fullName>
    </submittedName>
</protein>
<feature type="compositionally biased region" description="Low complexity" evidence="1">
    <location>
        <begin position="163"/>
        <end position="175"/>
    </location>
</feature>
<feature type="region of interest" description="Disordered" evidence="1">
    <location>
        <begin position="64"/>
        <end position="222"/>
    </location>
</feature>
<dbReference type="AlphaFoldDB" id="A0AAD4HEK5"/>